<feature type="repeat" description="ANK" evidence="3">
    <location>
        <begin position="1173"/>
        <end position="1193"/>
    </location>
</feature>
<feature type="transmembrane region" description="Helical" evidence="5">
    <location>
        <begin position="64"/>
        <end position="85"/>
    </location>
</feature>
<dbReference type="PANTHER" id="PTHR24126:SF14">
    <property type="entry name" value="ANK_REP_REGION DOMAIN-CONTAINING PROTEIN"/>
    <property type="match status" value="1"/>
</dbReference>
<evidence type="ECO:0000256" key="4">
    <source>
        <dbReference type="SAM" id="MobiDB-lite"/>
    </source>
</evidence>
<keyword evidence="5" id="KW-1133">Transmembrane helix</keyword>
<dbReference type="PROSITE" id="PS50088">
    <property type="entry name" value="ANK_REPEAT"/>
    <property type="match status" value="5"/>
</dbReference>
<gene>
    <name evidence="7" type="ORF">FSPOR_8132</name>
</gene>
<feature type="repeat" description="ANK" evidence="3">
    <location>
        <begin position="1238"/>
        <end position="1270"/>
    </location>
</feature>
<proteinExistence type="predicted"/>
<dbReference type="PANTHER" id="PTHR24126">
    <property type="entry name" value="ANKYRIN REPEAT, PH AND SEC7 DOMAIN CONTAINING PROTEIN SECG-RELATED"/>
    <property type="match status" value="1"/>
</dbReference>
<name>A0A395RWU3_FUSSP</name>
<feature type="signal peptide" evidence="6">
    <location>
        <begin position="1"/>
        <end position="23"/>
    </location>
</feature>
<feature type="transmembrane region" description="Helical" evidence="5">
    <location>
        <begin position="268"/>
        <end position="287"/>
    </location>
</feature>
<evidence type="ECO:0000256" key="2">
    <source>
        <dbReference type="ARBA" id="ARBA00023043"/>
    </source>
</evidence>
<comment type="caution">
    <text evidence="7">The sequence shown here is derived from an EMBL/GenBank/DDBJ whole genome shotgun (WGS) entry which is preliminary data.</text>
</comment>
<dbReference type="EMBL" id="PXOF01000118">
    <property type="protein sequence ID" value="RGP64312.1"/>
    <property type="molecule type" value="Genomic_DNA"/>
</dbReference>
<dbReference type="SUPFAM" id="SSF48403">
    <property type="entry name" value="Ankyrin repeat"/>
    <property type="match status" value="1"/>
</dbReference>
<feature type="compositionally biased region" description="Polar residues" evidence="4">
    <location>
        <begin position="734"/>
        <end position="745"/>
    </location>
</feature>
<evidence type="ECO:0000256" key="5">
    <source>
        <dbReference type="SAM" id="Phobius"/>
    </source>
</evidence>
<keyword evidence="6" id="KW-0732">Signal</keyword>
<dbReference type="Pfam" id="PF00023">
    <property type="entry name" value="Ank"/>
    <property type="match status" value="1"/>
</dbReference>
<feature type="region of interest" description="Disordered" evidence="4">
    <location>
        <begin position="487"/>
        <end position="512"/>
    </location>
</feature>
<dbReference type="Proteomes" id="UP000266152">
    <property type="component" value="Unassembled WGS sequence"/>
</dbReference>
<evidence type="ECO:0000256" key="6">
    <source>
        <dbReference type="SAM" id="SignalP"/>
    </source>
</evidence>
<dbReference type="InterPro" id="IPR002110">
    <property type="entry name" value="Ankyrin_rpt"/>
</dbReference>
<reference evidence="7 8" key="1">
    <citation type="journal article" date="2018" name="PLoS Pathog.">
        <title>Evolution of structural diversity of trichothecenes, a family of toxins produced by plant pathogenic and entomopathogenic fungi.</title>
        <authorList>
            <person name="Proctor R.H."/>
            <person name="McCormick S.P."/>
            <person name="Kim H.S."/>
            <person name="Cardoza R.E."/>
            <person name="Stanley A.M."/>
            <person name="Lindo L."/>
            <person name="Kelly A."/>
            <person name="Brown D.W."/>
            <person name="Lee T."/>
            <person name="Vaughan M.M."/>
            <person name="Alexander N.J."/>
            <person name="Busman M."/>
            <person name="Gutierrez S."/>
        </authorList>
    </citation>
    <scope>NUCLEOTIDE SEQUENCE [LARGE SCALE GENOMIC DNA]</scope>
    <source>
        <strain evidence="7 8">NRRL 3299</strain>
    </source>
</reference>
<keyword evidence="5" id="KW-0472">Membrane</keyword>
<evidence type="ECO:0000313" key="8">
    <source>
        <dbReference type="Proteomes" id="UP000266152"/>
    </source>
</evidence>
<feature type="compositionally biased region" description="Acidic residues" evidence="4">
    <location>
        <begin position="772"/>
        <end position="786"/>
    </location>
</feature>
<dbReference type="PROSITE" id="PS50297">
    <property type="entry name" value="ANK_REP_REGION"/>
    <property type="match status" value="4"/>
</dbReference>
<organism evidence="7 8">
    <name type="scientific">Fusarium sporotrichioides</name>
    <dbReference type="NCBI Taxonomy" id="5514"/>
    <lineage>
        <taxon>Eukaryota</taxon>
        <taxon>Fungi</taxon>
        <taxon>Dikarya</taxon>
        <taxon>Ascomycota</taxon>
        <taxon>Pezizomycotina</taxon>
        <taxon>Sordariomycetes</taxon>
        <taxon>Hypocreomycetidae</taxon>
        <taxon>Hypocreales</taxon>
        <taxon>Nectriaceae</taxon>
        <taxon>Fusarium</taxon>
    </lineage>
</organism>
<feature type="region of interest" description="Disordered" evidence="4">
    <location>
        <begin position="377"/>
        <end position="400"/>
    </location>
</feature>
<keyword evidence="5" id="KW-0812">Transmembrane</keyword>
<feature type="chain" id="PRO_5017214614" evidence="6">
    <location>
        <begin position="24"/>
        <end position="1475"/>
    </location>
</feature>
<dbReference type="STRING" id="5514.A0A395RWU3"/>
<feature type="compositionally biased region" description="Basic and acidic residues" evidence="4">
    <location>
        <begin position="658"/>
        <end position="668"/>
    </location>
</feature>
<evidence type="ECO:0000256" key="3">
    <source>
        <dbReference type="PROSITE-ProRule" id="PRU00023"/>
    </source>
</evidence>
<feature type="repeat" description="ANK" evidence="3">
    <location>
        <begin position="1140"/>
        <end position="1172"/>
    </location>
</feature>
<feature type="compositionally biased region" description="Basic and acidic residues" evidence="4">
    <location>
        <begin position="788"/>
        <end position="808"/>
    </location>
</feature>
<feature type="repeat" description="ANK" evidence="3">
    <location>
        <begin position="1205"/>
        <end position="1237"/>
    </location>
</feature>
<feature type="transmembrane region" description="Helical" evidence="5">
    <location>
        <begin position="307"/>
        <end position="330"/>
    </location>
</feature>
<protein>
    <submittedName>
        <fullName evidence="7">Ankyrin repeat</fullName>
    </submittedName>
</protein>
<feature type="repeat" description="ANK" evidence="3">
    <location>
        <begin position="1371"/>
        <end position="1403"/>
    </location>
</feature>
<keyword evidence="1" id="KW-0677">Repeat</keyword>
<accession>A0A395RWU3</accession>
<keyword evidence="2 3" id="KW-0040">ANK repeat</keyword>
<feature type="region of interest" description="Disordered" evidence="4">
    <location>
        <begin position="200"/>
        <end position="231"/>
    </location>
</feature>
<evidence type="ECO:0000256" key="1">
    <source>
        <dbReference type="ARBA" id="ARBA00022737"/>
    </source>
</evidence>
<feature type="transmembrane region" description="Helical" evidence="5">
    <location>
        <begin position="409"/>
        <end position="431"/>
    </location>
</feature>
<sequence length="1475" mass="163534">MTASMSRTVRWLFVSTLVIGSLAADDGDDFSNNLFSDLAPLLALFGERVTMQFMSQSMGWADNIILAMAPIGIIAAIVASIRVGGPPWLKAVIGRARENLAVSEVELMSSTSKEVCEVWNGQEVVRCMGLAPVVEFICLLHYTNTRQADRQTAPEIEVLNLDDAIQKGYIKDLGKYYEFILQCHTMGSLLRFYSIDGGEQDNAPPIPEGDEEQANPTPNSYPMTDFGKTPAGSKKLEKLKKICIIRDTSGDSPNIILNCHPPANRMELWLFAVFGTCLQFGVLAYSGLTTYNPALKFQKDDKPVESYAYPCTAVGTLVLILGMLLCGHVVESSTDEKKYEAVGGWKTRMVWLQQTKTVSDQVFNSYMVYAKDDRQTITTSRRSGKHGKNRSTATHTGAASVGNDDPSTFLNVIAMAGTGIALCGFVLQFVGLRGMHWSASIAQLGAVLVMVGVKAWVRRKLANSPDCEPFPSGFELDWFARSLGGIDTEPWSGQKNTSDSDDSMMSGGTNTSDNKWIVVTGGDSSLTPSERSQVPTSEPNNGSLLHAQALLDARKSLAHLAEWKGTASTEAVSLARAIECTMDALNICFPENSERFTWNLEARYFGSQKQIIRIPLSRQVGGWKVDASQIEAILSLWLSSVEEEDYMPNEDTSSDNDDGSKFQKPKSQDEWLRAKGTIEKQSLRLLGKGTPSVVRDLLWWVPKDLLSVFQIQEDQVGSLRTALQIGKHRVVGYNQQDEGSGQHPHQLQYLDPENNGFDDDGDKVENHSISEADTDDDDDVLEDGDDSSNYKDFADDSGSENEKDHGSSEDEVESLSDDGGKSSTGNVTLLGNESYQPLKALYAIDLFSSFTGAVAKAMVTAIPGQAEDIRPNSGTDDGSWNIFTLRNNHLSKMIQEIYNTGLGGLDQIYLSIITPLSRERRLPEIDAVINLALQRSRRNERLQNWKGAGDDLVWLFRLANRTFPRRGNMAAKATANLMEYQRLTRLVLRITKERDFELLDSNGVDIRRLKTLANRLEQELKAADPGLRSLVRERYRALSLNGRQVWPYDGVKVADGLFKKDQGTFSDPRDIIERTATHYVGLERYPLGVREYTQGQYDVNAQDLLGRTTLHYICLNDSGSLEAAQWLINHGAELDISARDGATPLHYAVMRGKEAKVRLLIEAGARIDTSDLSGRSPLHTAAVYGQVAVVEYLRDKAKPELRDRWGWNALHLAAIHGSDSVVKFLVNLKIDKEAKDRCGRTALHLAVLAGKESVVTFLIGEMADTKATDIWGNHMFLLAVRARRVGMVQLLIDRGFHKELKEINSKEPLAIALEYGQKDVARLLMCHGVNYNWEGSFKQNLLHYASMGPSNSTLIQELLDRGLDINSRALIHQTPLYCAVQRGRTSNVGFLLDKGANINQTFECGQTALWAAINYRKVHIVQLLLDNGATTDVSLCTIRKSQTLLSMVKELGDKKIIDLVRSRRGMSMDDWDNIP</sequence>
<feature type="compositionally biased region" description="Acidic residues" evidence="4">
    <location>
        <begin position="646"/>
        <end position="657"/>
    </location>
</feature>
<evidence type="ECO:0000313" key="7">
    <source>
        <dbReference type="EMBL" id="RGP64312.1"/>
    </source>
</evidence>
<feature type="region of interest" description="Disordered" evidence="4">
    <location>
        <begin position="646"/>
        <end position="668"/>
    </location>
</feature>
<dbReference type="SMART" id="SM00248">
    <property type="entry name" value="ANK"/>
    <property type="match status" value="10"/>
</dbReference>
<keyword evidence="8" id="KW-1185">Reference proteome</keyword>
<feature type="region of interest" description="Disordered" evidence="4">
    <location>
        <begin position="734"/>
        <end position="825"/>
    </location>
</feature>
<dbReference type="Pfam" id="PF12796">
    <property type="entry name" value="Ank_2"/>
    <property type="match status" value="3"/>
</dbReference>
<dbReference type="Gene3D" id="1.25.40.20">
    <property type="entry name" value="Ankyrin repeat-containing domain"/>
    <property type="match status" value="3"/>
</dbReference>
<dbReference type="InterPro" id="IPR036770">
    <property type="entry name" value="Ankyrin_rpt-contain_sf"/>
</dbReference>